<gene>
    <name evidence="1" type="ORF">GCM10023173_00900</name>
</gene>
<proteinExistence type="predicted"/>
<comment type="caution">
    <text evidence="1">The sequence shown here is derived from an EMBL/GenBank/DDBJ whole genome shotgun (WGS) entry which is preliminary data.</text>
</comment>
<dbReference type="RefSeq" id="WP_345063133.1">
    <property type="nucleotide sequence ID" value="NZ_BAABGR010000002.1"/>
</dbReference>
<evidence type="ECO:0000313" key="1">
    <source>
        <dbReference type="EMBL" id="GAA4510033.1"/>
    </source>
</evidence>
<name>A0ABP8QS81_9SPHI</name>
<organism evidence="1 2">
    <name type="scientific">Sphingobacterium thermophilum</name>
    <dbReference type="NCBI Taxonomy" id="768534"/>
    <lineage>
        <taxon>Bacteria</taxon>
        <taxon>Pseudomonadati</taxon>
        <taxon>Bacteroidota</taxon>
        <taxon>Sphingobacteriia</taxon>
        <taxon>Sphingobacteriales</taxon>
        <taxon>Sphingobacteriaceae</taxon>
        <taxon>Sphingobacterium</taxon>
    </lineage>
</organism>
<sequence length="96" mass="11552">MYLYNISLIIENEQHEPFMQWLQNEWIENLPAGSKLLKMLDSPHQGQTYCVQLNFEYANDIANFQKQYLSSLQQHIEEHFMGKVFLFDSTMKYLEK</sequence>
<reference evidence="2" key="1">
    <citation type="journal article" date="2019" name="Int. J. Syst. Evol. Microbiol.">
        <title>The Global Catalogue of Microorganisms (GCM) 10K type strain sequencing project: providing services to taxonomists for standard genome sequencing and annotation.</title>
        <authorList>
            <consortium name="The Broad Institute Genomics Platform"/>
            <consortium name="The Broad Institute Genome Sequencing Center for Infectious Disease"/>
            <person name="Wu L."/>
            <person name="Ma J."/>
        </authorList>
    </citation>
    <scope>NUCLEOTIDE SEQUENCE [LARGE SCALE GENOMIC DNA]</scope>
    <source>
        <strain evidence="2">JCM 17858</strain>
    </source>
</reference>
<accession>A0ABP8QS81</accession>
<evidence type="ECO:0000313" key="2">
    <source>
        <dbReference type="Proteomes" id="UP001500394"/>
    </source>
</evidence>
<dbReference type="EMBL" id="BAABGR010000002">
    <property type="protein sequence ID" value="GAA4510033.1"/>
    <property type="molecule type" value="Genomic_DNA"/>
</dbReference>
<dbReference type="Pfam" id="PF14114">
    <property type="entry name" value="DUF4286"/>
    <property type="match status" value="1"/>
</dbReference>
<protein>
    <recommendedName>
        <fullName evidence="3">DUF4286 domain-containing protein</fullName>
    </recommendedName>
</protein>
<keyword evidence="2" id="KW-1185">Reference proteome</keyword>
<dbReference type="InterPro" id="IPR025563">
    <property type="entry name" value="DUF4286"/>
</dbReference>
<evidence type="ECO:0008006" key="3">
    <source>
        <dbReference type="Google" id="ProtNLM"/>
    </source>
</evidence>
<dbReference type="Proteomes" id="UP001500394">
    <property type="component" value="Unassembled WGS sequence"/>
</dbReference>